<feature type="compositionally biased region" description="Acidic residues" evidence="1">
    <location>
        <begin position="95"/>
        <end position="138"/>
    </location>
</feature>
<comment type="caution">
    <text evidence="2">The sequence shown here is derived from an EMBL/GenBank/DDBJ whole genome shotgun (WGS) entry which is preliminary data.</text>
</comment>
<organism evidence="2 3">
    <name type="scientific">Podospora didyma</name>
    <dbReference type="NCBI Taxonomy" id="330526"/>
    <lineage>
        <taxon>Eukaryota</taxon>
        <taxon>Fungi</taxon>
        <taxon>Dikarya</taxon>
        <taxon>Ascomycota</taxon>
        <taxon>Pezizomycotina</taxon>
        <taxon>Sordariomycetes</taxon>
        <taxon>Sordariomycetidae</taxon>
        <taxon>Sordariales</taxon>
        <taxon>Podosporaceae</taxon>
        <taxon>Podospora</taxon>
    </lineage>
</organism>
<reference evidence="2" key="2">
    <citation type="submission" date="2023-06" db="EMBL/GenBank/DDBJ databases">
        <authorList>
            <consortium name="Lawrence Berkeley National Laboratory"/>
            <person name="Haridas S."/>
            <person name="Hensen N."/>
            <person name="Bonometti L."/>
            <person name="Westerberg I."/>
            <person name="Brannstrom I.O."/>
            <person name="Guillou S."/>
            <person name="Cros-Aarteil S."/>
            <person name="Calhoun S."/>
            <person name="Kuo A."/>
            <person name="Mondo S."/>
            <person name="Pangilinan J."/>
            <person name="Riley R."/>
            <person name="LaButti K."/>
            <person name="Andreopoulos B."/>
            <person name="Lipzen A."/>
            <person name="Chen C."/>
            <person name="Yanf M."/>
            <person name="Daum C."/>
            <person name="Ng V."/>
            <person name="Clum A."/>
            <person name="Steindorff A."/>
            <person name="Ohm R."/>
            <person name="Martin F."/>
            <person name="Silar P."/>
            <person name="Natvig D."/>
            <person name="Lalanne C."/>
            <person name="Gautier V."/>
            <person name="Ament-velasquez S.L."/>
            <person name="Kruys A."/>
            <person name="Hutchinson M.I."/>
            <person name="Powell A.J."/>
            <person name="Barry K."/>
            <person name="Miller A.N."/>
            <person name="Grigoriev I.V."/>
            <person name="Debuchy R."/>
            <person name="Gladieux P."/>
            <person name="Thoren M.H."/>
            <person name="Johannesson H."/>
        </authorList>
    </citation>
    <scope>NUCLEOTIDE SEQUENCE</scope>
    <source>
        <strain evidence="2">CBS 232.78</strain>
    </source>
</reference>
<dbReference type="Proteomes" id="UP001285441">
    <property type="component" value="Unassembled WGS sequence"/>
</dbReference>
<reference evidence="2" key="1">
    <citation type="journal article" date="2023" name="Mol. Phylogenet. Evol.">
        <title>Genome-scale phylogeny and comparative genomics of the fungal order Sordariales.</title>
        <authorList>
            <person name="Hensen N."/>
            <person name="Bonometti L."/>
            <person name="Westerberg I."/>
            <person name="Brannstrom I.O."/>
            <person name="Guillou S."/>
            <person name="Cros-Aarteil S."/>
            <person name="Calhoun S."/>
            <person name="Haridas S."/>
            <person name="Kuo A."/>
            <person name="Mondo S."/>
            <person name="Pangilinan J."/>
            <person name="Riley R."/>
            <person name="LaButti K."/>
            <person name="Andreopoulos B."/>
            <person name="Lipzen A."/>
            <person name="Chen C."/>
            <person name="Yan M."/>
            <person name="Daum C."/>
            <person name="Ng V."/>
            <person name="Clum A."/>
            <person name="Steindorff A."/>
            <person name="Ohm R.A."/>
            <person name="Martin F."/>
            <person name="Silar P."/>
            <person name="Natvig D.O."/>
            <person name="Lalanne C."/>
            <person name="Gautier V."/>
            <person name="Ament-Velasquez S.L."/>
            <person name="Kruys A."/>
            <person name="Hutchinson M.I."/>
            <person name="Powell A.J."/>
            <person name="Barry K."/>
            <person name="Miller A.N."/>
            <person name="Grigoriev I.V."/>
            <person name="Debuchy R."/>
            <person name="Gladieux P."/>
            <person name="Hiltunen Thoren M."/>
            <person name="Johannesson H."/>
        </authorList>
    </citation>
    <scope>NUCLEOTIDE SEQUENCE</scope>
    <source>
        <strain evidence="2">CBS 232.78</strain>
    </source>
</reference>
<feature type="compositionally biased region" description="Basic and acidic residues" evidence="1">
    <location>
        <begin position="42"/>
        <end position="56"/>
    </location>
</feature>
<name>A0AAE0NRQ2_9PEZI</name>
<evidence type="ECO:0000256" key="1">
    <source>
        <dbReference type="SAM" id="MobiDB-lite"/>
    </source>
</evidence>
<feature type="region of interest" description="Disordered" evidence="1">
    <location>
        <begin position="42"/>
        <end position="138"/>
    </location>
</feature>
<proteinExistence type="predicted"/>
<dbReference type="AlphaFoldDB" id="A0AAE0NRQ2"/>
<gene>
    <name evidence="2" type="ORF">B0H63DRAFT_447448</name>
</gene>
<accession>A0AAE0NRQ2</accession>
<keyword evidence="3" id="KW-1185">Reference proteome</keyword>
<dbReference type="EMBL" id="JAULSW010000003">
    <property type="protein sequence ID" value="KAK3386503.1"/>
    <property type="molecule type" value="Genomic_DNA"/>
</dbReference>
<evidence type="ECO:0000313" key="3">
    <source>
        <dbReference type="Proteomes" id="UP001285441"/>
    </source>
</evidence>
<sequence>MTMIRRSGTTPENTLILKTCATHINGMLPLQREGRERVCDKYGEDADQGHDDRIERDVDEDLKEELEEENDKSMKSENHVASQIEMIRRHMHGEDEGDQREEADESDMDIESEENQEEEADESGVDIISEDDWMSYFK</sequence>
<evidence type="ECO:0000313" key="2">
    <source>
        <dbReference type="EMBL" id="KAK3386503.1"/>
    </source>
</evidence>
<feature type="compositionally biased region" description="Acidic residues" evidence="1">
    <location>
        <begin position="57"/>
        <end position="70"/>
    </location>
</feature>
<protein>
    <submittedName>
        <fullName evidence="2">Uncharacterized protein</fullName>
    </submittedName>
</protein>